<protein>
    <submittedName>
        <fullName evidence="1">Helix-turn-helix domain-containing protein</fullName>
    </submittedName>
</protein>
<dbReference type="EMBL" id="WUUU01000029">
    <property type="protein sequence ID" value="MXR20139.1"/>
    <property type="molecule type" value="Genomic_DNA"/>
</dbReference>
<proteinExistence type="predicted"/>
<evidence type="ECO:0000313" key="2">
    <source>
        <dbReference type="Proteomes" id="UP000471521"/>
    </source>
</evidence>
<dbReference type="InterPro" id="IPR036388">
    <property type="entry name" value="WH-like_DNA-bd_sf"/>
</dbReference>
<dbReference type="AlphaFoldDB" id="A0A6B0SRB8"/>
<dbReference type="Proteomes" id="UP000471521">
    <property type="component" value="Unassembled WGS sequence"/>
</dbReference>
<dbReference type="Pfam" id="PF12840">
    <property type="entry name" value="HTH_20"/>
    <property type="match status" value="1"/>
</dbReference>
<sequence length="116" mass="12802">MSDAPPPDDALALLGDEYARAILIATTTEPMTAPTVAAEIDAAESTVYDRIADLQDAGFLTEVTRTDDDGNHYAEYRARLERLAVRVTPDGFQATVDYADRDEAAERLRALWRDVK</sequence>
<dbReference type="Gene3D" id="1.10.10.10">
    <property type="entry name" value="Winged helix-like DNA-binding domain superfamily/Winged helix DNA-binding domain"/>
    <property type="match status" value="1"/>
</dbReference>
<organism evidence="1 2">
    <name type="scientific">Halobacterium bonnevillei</name>
    <dbReference type="NCBI Taxonomy" id="2692200"/>
    <lineage>
        <taxon>Archaea</taxon>
        <taxon>Methanobacteriati</taxon>
        <taxon>Methanobacteriota</taxon>
        <taxon>Stenosarchaea group</taxon>
        <taxon>Halobacteria</taxon>
        <taxon>Halobacteriales</taxon>
        <taxon>Halobacteriaceae</taxon>
        <taxon>Halobacterium</taxon>
    </lineage>
</organism>
<dbReference type="RefSeq" id="WP_159525697.1">
    <property type="nucleotide sequence ID" value="NZ_WUUU01000029.1"/>
</dbReference>
<dbReference type="OrthoDB" id="290446at2157"/>
<dbReference type="InterPro" id="IPR036390">
    <property type="entry name" value="WH_DNA-bd_sf"/>
</dbReference>
<name>A0A6B0SRB8_9EURY</name>
<reference evidence="1 2" key="1">
    <citation type="submission" date="2019-12" db="EMBL/GenBank/DDBJ databases">
        <title>Isolation and characterization of three novel carbon monoxide-oxidizing members of Halobacteria from salione crusts and soils.</title>
        <authorList>
            <person name="Myers M.R."/>
            <person name="King G.M."/>
        </authorList>
    </citation>
    <scope>NUCLEOTIDE SEQUENCE [LARGE SCALE GENOMIC DNA]</scope>
    <source>
        <strain evidence="1 2">PCN9</strain>
    </source>
</reference>
<dbReference type="SUPFAM" id="SSF46785">
    <property type="entry name" value="Winged helix' DNA-binding domain"/>
    <property type="match status" value="1"/>
</dbReference>
<accession>A0A6B0SRB8</accession>
<comment type="caution">
    <text evidence="1">The sequence shown here is derived from an EMBL/GenBank/DDBJ whole genome shotgun (WGS) entry which is preliminary data.</text>
</comment>
<keyword evidence="2" id="KW-1185">Reference proteome</keyword>
<evidence type="ECO:0000313" key="1">
    <source>
        <dbReference type="EMBL" id="MXR20139.1"/>
    </source>
</evidence>
<gene>
    <name evidence="1" type="ORF">GRX66_05815</name>
</gene>